<comment type="caution">
    <text evidence="2">The sequence shown here is derived from an EMBL/GenBank/DDBJ whole genome shotgun (WGS) entry which is preliminary data.</text>
</comment>
<evidence type="ECO:0000259" key="1">
    <source>
        <dbReference type="Pfam" id="PF06985"/>
    </source>
</evidence>
<dbReference type="InterPro" id="IPR052895">
    <property type="entry name" value="HetReg/Transcr_Mod"/>
</dbReference>
<evidence type="ECO:0000313" key="3">
    <source>
        <dbReference type="Proteomes" id="UP001465668"/>
    </source>
</evidence>
<dbReference type="EMBL" id="JARVKM010000251">
    <property type="protein sequence ID" value="KAK9769175.1"/>
    <property type="molecule type" value="Genomic_DNA"/>
</dbReference>
<dbReference type="Pfam" id="PF06985">
    <property type="entry name" value="HET"/>
    <property type="match status" value="1"/>
</dbReference>
<dbReference type="PANTHER" id="PTHR24148:SF64">
    <property type="entry name" value="HETEROKARYON INCOMPATIBILITY DOMAIN-CONTAINING PROTEIN"/>
    <property type="match status" value="1"/>
</dbReference>
<sequence>MDAYKYSPLPTEGFIRLLSLEPGVFDDDIILSLSMVPLQDPSPPHYEALSYVWGTSENPGLIHLRHEDCAHGAHLITNNLDTALRHLRFCDKPRVIWIDALCINQEDNAEKGVCVAMMGRIYRLATQVIVWLGPNYQSEDSDRAMSLMDYIGSQITMDFSTYAMKPVLDAVDLSLGDRSKQLAIPKNDMVSIYLLLCRPYFDRLWIRQEIFLALSERVTVMCGYSEISWLSFRTAMTAIFMKPLQPELPLDFRRDFRSRLGVIGGMIFQRAHVSLINLRRYFNEASCSDPRDRIFAVLDLLVDREKNLDIRPDYSHPKAQVYKNVVLQHMRYFGGCDIIRECQYDDKGHEPSWVPDWSRKSDVLDLIRSTLASSQIFATSQIIGDQILQVAGVEVAKLERTSTQLPGALMNWDNPEVLINTLRDIINNDMNLQDQYRCGGTLGEAWAAALIANGYDTIESPKNLGRPTRQQGELFIANLASKQFSVDHRLIDDLYVRTVIEYTSSRRIFCGTGGLVGICPGVAELGDWVCILIGCRSPMILRPTIGKGLTFKVIGECYVHGCSYGEALLGPLPPGVLPVFSRTDSSWKFTKCDTGKLLLHDPRLEALGLLDIDSAQRLKDETEVRYKIEPDLIEKRGIQVRNFCIS</sequence>
<dbReference type="PANTHER" id="PTHR24148">
    <property type="entry name" value="ANKYRIN REPEAT DOMAIN-CONTAINING PROTEIN 39 HOMOLOG-RELATED"/>
    <property type="match status" value="1"/>
</dbReference>
<keyword evidence="3" id="KW-1185">Reference proteome</keyword>
<dbReference type="InterPro" id="IPR010730">
    <property type="entry name" value="HET"/>
</dbReference>
<name>A0ABR2X613_9PEZI</name>
<dbReference type="Proteomes" id="UP001465668">
    <property type="component" value="Unassembled WGS sequence"/>
</dbReference>
<reference evidence="2 3" key="1">
    <citation type="submission" date="2024-02" db="EMBL/GenBank/DDBJ databases">
        <title>First draft genome assembly of two strains of Seiridium cardinale.</title>
        <authorList>
            <person name="Emiliani G."/>
            <person name="Scali E."/>
        </authorList>
    </citation>
    <scope>NUCLEOTIDE SEQUENCE [LARGE SCALE GENOMIC DNA]</scope>
    <source>
        <strain evidence="2 3">BM-138-000479</strain>
    </source>
</reference>
<evidence type="ECO:0000313" key="2">
    <source>
        <dbReference type="EMBL" id="KAK9769175.1"/>
    </source>
</evidence>
<accession>A0ABR2X613</accession>
<gene>
    <name evidence="2" type="ORF">SCAR479_02419</name>
</gene>
<organism evidence="2 3">
    <name type="scientific">Seiridium cardinale</name>
    <dbReference type="NCBI Taxonomy" id="138064"/>
    <lineage>
        <taxon>Eukaryota</taxon>
        <taxon>Fungi</taxon>
        <taxon>Dikarya</taxon>
        <taxon>Ascomycota</taxon>
        <taxon>Pezizomycotina</taxon>
        <taxon>Sordariomycetes</taxon>
        <taxon>Xylariomycetidae</taxon>
        <taxon>Amphisphaeriales</taxon>
        <taxon>Sporocadaceae</taxon>
        <taxon>Seiridium</taxon>
    </lineage>
</organism>
<dbReference type="Pfam" id="PF26639">
    <property type="entry name" value="Het-6_barrel"/>
    <property type="match status" value="1"/>
</dbReference>
<protein>
    <recommendedName>
        <fullName evidence="1">Heterokaryon incompatibility domain-containing protein</fullName>
    </recommendedName>
</protein>
<feature type="domain" description="Heterokaryon incompatibility" evidence="1">
    <location>
        <begin position="46"/>
        <end position="209"/>
    </location>
</feature>
<proteinExistence type="predicted"/>